<dbReference type="Proteomes" id="UP000789570">
    <property type="component" value="Unassembled WGS sequence"/>
</dbReference>
<dbReference type="AlphaFoldDB" id="A0A9N9G250"/>
<evidence type="ECO:0000313" key="1">
    <source>
        <dbReference type="EMBL" id="CAG8572137.1"/>
    </source>
</evidence>
<accession>A0A9N9G250</accession>
<dbReference type="OrthoDB" id="1751604at2759"/>
<gene>
    <name evidence="1" type="ORF">FCALED_LOCUS7151</name>
</gene>
<protein>
    <submittedName>
        <fullName evidence="1">5155_t:CDS:1</fullName>
    </submittedName>
</protein>
<dbReference type="EMBL" id="CAJVPQ010001838">
    <property type="protein sequence ID" value="CAG8572137.1"/>
    <property type="molecule type" value="Genomic_DNA"/>
</dbReference>
<sequence>MKSSVSYDKPLPELVEIIFNSSKFINIERLNISLSGTGRLSIQEFVLTLSTLAPSIKRVEFSEYNENLTAIITSQKQLSSLTLKEIQMDAQILSAIKQCFRTLNSIM</sequence>
<evidence type="ECO:0000313" key="2">
    <source>
        <dbReference type="Proteomes" id="UP000789570"/>
    </source>
</evidence>
<proteinExistence type="predicted"/>
<name>A0A9N9G250_9GLOM</name>
<keyword evidence="2" id="KW-1185">Reference proteome</keyword>
<reference evidence="1" key="1">
    <citation type="submission" date="2021-06" db="EMBL/GenBank/DDBJ databases">
        <authorList>
            <person name="Kallberg Y."/>
            <person name="Tangrot J."/>
            <person name="Rosling A."/>
        </authorList>
    </citation>
    <scope>NUCLEOTIDE SEQUENCE</scope>
    <source>
        <strain evidence="1">UK204</strain>
    </source>
</reference>
<organism evidence="1 2">
    <name type="scientific">Funneliformis caledonium</name>
    <dbReference type="NCBI Taxonomy" id="1117310"/>
    <lineage>
        <taxon>Eukaryota</taxon>
        <taxon>Fungi</taxon>
        <taxon>Fungi incertae sedis</taxon>
        <taxon>Mucoromycota</taxon>
        <taxon>Glomeromycotina</taxon>
        <taxon>Glomeromycetes</taxon>
        <taxon>Glomerales</taxon>
        <taxon>Glomeraceae</taxon>
        <taxon>Funneliformis</taxon>
    </lineage>
</organism>
<comment type="caution">
    <text evidence="1">The sequence shown here is derived from an EMBL/GenBank/DDBJ whole genome shotgun (WGS) entry which is preliminary data.</text>
</comment>